<dbReference type="GO" id="GO:0046872">
    <property type="term" value="F:metal ion binding"/>
    <property type="evidence" value="ECO:0007669"/>
    <property type="project" value="UniProtKB-KW"/>
</dbReference>
<dbReference type="InterPro" id="IPR045169">
    <property type="entry name" value="NO2/SO3_Rdtase_4Fe4S_prot"/>
</dbReference>
<organism evidence="7 8">
    <name type="scientific">Desulfotalea psychrophila (strain LSv54 / DSM 12343)</name>
    <dbReference type="NCBI Taxonomy" id="177439"/>
    <lineage>
        <taxon>Bacteria</taxon>
        <taxon>Pseudomonadati</taxon>
        <taxon>Thermodesulfobacteriota</taxon>
        <taxon>Desulfobulbia</taxon>
        <taxon>Desulfobulbales</taxon>
        <taxon>Desulfocapsaceae</taxon>
        <taxon>Desulfotalea</taxon>
    </lineage>
</organism>
<evidence type="ECO:0000256" key="4">
    <source>
        <dbReference type="ARBA" id="ARBA00023014"/>
    </source>
</evidence>
<dbReference type="InterPro" id="IPR006067">
    <property type="entry name" value="NO2/SO3_Rdtase_4Fe4S_dom"/>
</dbReference>
<accession>Q6AQU5</accession>
<dbReference type="eggNOG" id="COG0155">
    <property type="taxonomic scope" value="Bacteria"/>
</dbReference>
<sequence length="205" mass="22198">MTNKTTVHLTIMLPAGRLPLDVMKTAQALAEQYKLEIFFTTAQNLRLLNVPENLVEEIKAPLLALGVTFKAPGGFPLPRICVGAPHCPGGNGATDKLSAKILDKFSKREKTKAKFKIAISACSTGCSNPRTTDIGIVMGPKGLTLYLGGKGGVSPQTGIRVLKDVSEETLLNAIETLVEFHDKKTEKKQRIAKLLDDPEFPFAQI</sequence>
<keyword evidence="3" id="KW-0408">Iron</keyword>
<dbReference type="PANTHER" id="PTHR11493:SF54">
    <property type="entry name" value="ANAEROBIC SULFITE REDUCTASE SUBUNIT C"/>
    <property type="match status" value="1"/>
</dbReference>
<keyword evidence="4" id="KW-0411">Iron-sulfur</keyword>
<proteinExistence type="predicted"/>
<dbReference type="OrthoDB" id="5431199at2"/>
<dbReference type="PANTHER" id="PTHR11493">
    <property type="entry name" value="SULFITE REDUCTASE [NADPH] SUBUNIT BETA-RELATED"/>
    <property type="match status" value="1"/>
</dbReference>
<dbReference type="AlphaFoldDB" id="Q6AQU5"/>
<keyword evidence="8" id="KW-1185">Reference proteome</keyword>
<dbReference type="KEGG" id="dps:DP0549"/>
<dbReference type="SUPFAM" id="SSF55124">
    <property type="entry name" value="Nitrite/Sulfite reductase N-terminal domain-like"/>
    <property type="match status" value="1"/>
</dbReference>
<feature type="domain" description="Nitrite/Sulfite reductase ferredoxin-like" evidence="6">
    <location>
        <begin position="5"/>
        <end position="64"/>
    </location>
</feature>
<dbReference type="Pfam" id="PF03460">
    <property type="entry name" value="NIR_SIR_ferr"/>
    <property type="match status" value="1"/>
</dbReference>
<dbReference type="HOGENOM" id="CLU_072599_0_0_7"/>
<dbReference type="RefSeq" id="WP_011187794.1">
    <property type="nucleotide sequence ID" value="NC_006138.1"/>
</dbReference>
<evidence type="ECO:0000259" key="6">
    <source>
        <dbReference type="Pfam" id="PF03460"/>
    </source>
</evidence>
<evidence type="ECO:0000313" key="7">
    <source>
        <dbReference type="EMBL" id="CAG35278.1"/>
    </source>
</evidence>
<dbReference type="GO" id="GO:0020037">
    <property type="term" value="F:heme binding"/>
    <property type="evidence" value="ECO:0007669"/>
    <property type="project" value="InterPro"/>
</dbReference>
<dbReference type="Pfam" id="PF01077">
    <property type="entry name" value="NIR_SIR"/>
    <property type="match status" value="1"/>
</dbReference>
<dbReference type="Gene3D" id="3.90.480.10">
    <property type="entry name" value="Sulfite Reductase Hemoprotein,Domain 2"/>
    <property type="match status" value="1"/>
</dbReference>
<name>Q6AQU5_DESPS</name>
<protein>
    <submittedName>
        <fullName evidence="7">Related to nitrite reductase</fullName>
    </submittedName>
</protein>
<evidence type="ECO:0000256" key="2">
    <source>
        <dbReference type="ARBA" id="ARBA00022723"/>
    </source>
</evidence>
<dbReference type="Proteomes" id="UP000000602">
    <property type="component" value="Chromosome"/>
</dbReference>
<dbReference type="InterPro" id="IPR036136">
    <property type="entry name" value="Nit/Sulf_reduc_fer-like_dom_sf"/>
</dbReference>
<dbReference type="InterPro" id="IPR005117">
    <property type="entry name" value="NiRdtase/SiRdtase_haem-b_fer"/>
</dbReference>
<dbReference type="Gene3D" id="3.30.413.10">
    <property type="entry name" value="Sulfite Reductase Hemoprotein, domain 1"/>
    <property type="match status" value="1"/>
</dbReference>
<gene>
    <name evidence="7" type="ordered locus">DP0549</name>
</gene>
<keyword evidence="2" id="KW-0479">Metal-binding</keyword>
<dbReference type="InterPro" id="IPR045854">
    <property type="entry name" value="NO2/SO3_Rdtase_4Fe4S_sf"/>
</dbReference>
<evidence type="ECO:0000256" key="3">
    <source>
        <dbReference type="ARBA" id="ARBA00023004"/>
    </source>
</evidence>
<dbReference type="EMBL" id="CR522870">
    <property type="protein sequence ID" value="CAG35278.1"/>
    <property type="molecule type" value="Genomic_DNA"/>
</dbReference>
<feature type="domain" description="Nitrite/sulphite reductase 4Fe-4S" evidence="5">
    <location>
        <begin position="80"/>
        <end position="197"/>
    </location>
</feature>
<keyword evidence="1" id="KW-0004">4Fe-4S</keyword>
<evidence type="ECO:0000313" key="8">
    <source>
        <dbReference type="Proteomes" id="UP000000602"/>
    </source>
</evidence>
<evidence type="ECO:0000259" key="5">
    <source>
        <dbReference type="Pfam" id="PF01077"/>
    </source>
</evidence>
<dbReference type="STRING" id="177439.DP0549"/>
<dbReference type="GO" id="GO:0016491">
    <property type="term" value="F:oxidoreductase activity"/>
    <property type="evidence" value="ECO:0007669"/>
    <property type="project" value="InterPro"/>
</dbReference>
<reference evidence="8" key="1">
    <citation type="journal article" date="2004" name="Environ. Microbiol.">
        <title>The genome of Desulfotalea psychrophila, a sulfate-reducing bacterium from permanently cold Arctic sediments.</title>
        <authorList>
            <person name="Rabus R."/>
            <person name="Ruepp A."/>
            <person name="Frickey T."/>
            <person name="Rattei T."/>
            <person name="Fartmann B."/>
            <person name="Stark M."/>
            <person name="Bauer M."/>
            <person name="Zibat A."/>
            <person name="Lombardot T."/>
            <person name="Becker I."/>
            <person name="Amann J."/>
            <person name="Gellner K."/>
            <person name="Teeling H."/>
            <person name="Leuschner W.D."/>
            <person name="Gloeckner F.-O."/>
            <person name="Lupas A.N."/>
            <person name="Amann R."/>
            <person name="Klenk H.-P."/>
        </authorList>
    </citation>
    <scope>NUCLEOTIDE SEQUENCE [LARGE SCALE GENOMIC DNA]</scope>
    <source>
        <strain evidence="8">DSM 12343 / LSv54</strain>
    </source>
</reference>
<dbReference type="GO" id="GO:0051539">
    <property type="term" value="F:4 iron, 4 sulfur cluster binding"/>
    <property type="evidence" value="ECO:0007669"/>
    <property type="project" value="UniProtKB-KW"/>
</dbReference>
<dbReference type="SUPFAM" id="SSF56014">
    <property type="entry name" value="Nitrite and sulphite reductase 4Fe-4S domain-like"/>
    <property type="match status" value="1"/>
</dbReference>
<evidence type="ECO:0000256" key="1">
    <source>
        <dbReference type="ARBA" id="ARBA00022485"/>
    </source>
</evidence>